<dbReference type="PANTHER" id="PTHR32077:SF65">
    <property type="entry name" value="FASCICLIN-LIKE ARABINOGALACTAN PROTEIN 11"/>
    <property type="match status" value="1"/>
</dbReference>
<keyword evidence="4" id="KW-0449">Lipoprotein</keyword>
<dbReference type="FunFam" id="2.30.180.10:FF:000006">
    <property type="entry name" value="Fasciclin-like arabinogalactan protein 11"/>
    <property type="match status" value="1"/>
</dbReference>
<evidence type="ECO:0000256" key="8">
    <source>
        <dbReference type="ARBA" id="ARBA00023180"/>
    </source>
</evidence>
<reference evidence="12 13" key="1">
    <citation type="submission" date="2022-12" db="EMBL/GenBank/DDBJ databases">
        <title>Chromosome-scale assembly of the Ensete ventricosum genome.</title>
        <authorList>
            <person name="Dussert Y."/>
            <person name="Stocks J."/>
            <person name="Wendawek A."/>
            <person name="Woldeyes F."/>
            <person name="Nichols R.A."/>
            <person name="Borrell J.S."/>
        </authorList>
    </citation>
    <scope>NUCLEOTIDE SEQUENCE [LARGE SCALE GENOMIC DNA]</scope>
    <source>
        <strain evidence="13">cv. Maze</strain>
        <tissue evidence="12">Seeds</tissue>
    </source>
</reference>
<keyword evidence="8" id="KW-0325">Glycoprotein</keyword>
<dbReference type="PROSITE" id="PS50213">
    <property type="entry name" value="FAS1"/>
    <property type="match status" value="1"/>
</dbReference>
<feature type="compositionally biased region" description="Low complexity" evidence="10">
    <location>
        <begin position="229"/>
        <end position="239"/>
    </location>
</feature>
<comment type="function">
    <text evidence="9">May be a cell surface adhesion protein.</text>
</comment>
<keyword evidence="4" id="KW-0336">GPI-anchor</keyword>
<dbReference type="InterPro" id="IPR000782">
    <property type="entry name" value="FAS1_domain"/>
</dbReference>
<dbReference type="GO" id="GO:0005886">
    <property type="term" value="C:plasma membrane"/>
    <property type="evidence" value="ECO:0007669"/>
    <property type="project" value="UniProtKB-SubCell"/>
</dbReference>
<comment type="caution">
    <text evidence="12">The sequence shown here is derived from an EMBL/GenBank/DDBJ whole genome shotgun (WGS) entry which is preliminary data.</text>
</comment>
<dbReference type="SUPFAM" id="SSF82153">
    <property type="entry name" value="FAS1 domain"/>
    <property type="match status" value="1"/>
</dbReference>
<evidence type="ECO:0000256" key="9">
    <source>
        <dbReference type="ARBA" id="ARBA00024686"/>
    </source>
</evidence>
<gene>
    <name evidence="12" type="ORF">OPV22_004691</name>
</gene>
<proteinExistence type="inferred from homology"/>
<dbReference type="PANTHER" id="PTHR32077">
    <property type="entry name" value="FASCICLIN-LIKE ARABINOGALACTAN PROTEIN"/>
    <property type="match status" value="1"/>
</dbReference>
<name>A0AAV8RPX5_ENSVE</name>
<evidence type="ECO:0000256" key="10">
    <source>
        <dbReference type="SAM" id="MobiDB-lite"/>
    </source>
</evidence>
<feature type="domain" description="FAS1" evidence="11">
    <location>
        <begin position="53"/>
        <end position="197"/>
    </location>
</feature>
<dbReference type="EMBL" id="JAQQAF010000002">
    <property type="protein sequence ID" value="KAJ8503805.1"/>
    <property type="molecule type" value="Genomic_DNA"/>
</dbReference>
<dbReference type="Proteomes" id="UP001222027">
    <property type="component" value="Unassembled WGS sequence"/>
</dbReference>
<accession>A0AAV8RPX5</accession>
<organism evidence="12 13">
    <name type="scientific">Ensete ventricosum</name>
    <name type="common">Abyssinian banana</name>
    <name type="synonym">Musa ensete</name>
    <dbReference type="NCBI Taxonomy" id="4639"/>
    <lineage>
        <taxon>Eukaryota</taxon>
        <taxon>Viridiplantae</taxon>
        <taxon>Streptophyta</taxon>
        <taxon>Embryophyta</taxon>
        <taxon>Tracheophyta</taxon>
        <taxon>Spermatophyta</taxon>
        <taxon>Magnoliopsida</taxon>
        <taxon>Liliopsida</taxon>
        <taxon>Zingiberales</taxon>
        <taxon>Musaceae</taxon>
        <taxon>Ensete</taxon>
    </lineage>
</organism>
<keyword evidence="7" id="KW-0472">Membrane</keyword>
<evidence type="ECO:0000256" key="5">
    <source>
        <dbReference type="ARBA" id="ARBA00022729"/>
    </source>
</evidence>
<comment type="similarity">
    <text evidence="2">Belongs to the fasciclin-like AGP family.</text>
</comment>
<evidence type="ECO:0000313" key="13">
    <source>
        <dbReference type="Proteomes" id="UP001222027"/>
    </source>
</evidence>
<keyword evidence="13" id="KW-1185">Reference proteome</keyword>
<dbReference type="AlphaFoldDB" id="A0AAV8RPX5"/>
<protein>
    <recommendedName>
        <fullName evidence="11">FAS1 domain-containing protein</fullName>
    </recommendedName>
</protein>
<dbReference type="GO" id="GO:0098552">
    <property type="term" value="C:side of membrane"/>
    <property type="evidence" value="ECO:0007669"/>
    <property type="project" value="UniProtKB-KW"/>
</dbReference>
<sequence length="267" mass="27804">MHRRSSEGSIRPRIPTTATMQRLGCAITAFLFLAGLAGETFAQSATSPAPAGPTNITAILEKAGQYGTLIRLLRSTQVGDQMNNELNNSNTGLTIFAPTDNAFSSLPAGTLNSLSDQQKVALIQFHVLPTLVSASQFQTVSNPVRTQAGDASNGRYPLNVTTMGTQVNLSTGVVDATIANTVYSDSKLAVYQVDQVLLPLEIFGPPAPAAAPAPAEAKKQKPSPVAEGPSTPSTDATDASAAVNLSRSASGGGITFAATALWLWWSF</sequence>
<feature type="region of interest" description="Disordered" evidence="10">
    <location>
        <begin position="209"/>
        <end position="239"/>
    </location>
</feature>
<dbReference type="InterPro" id="IPR036378">
    <property type="entry name" value="FAS1_dom_sf"/>
</dbReference>
<evidence type="ECO:0000256" key="2">
    <source>
        <dbReference type="ARBA" id="ARBA00007843"/>
    </source>
</evidence>
<evidence type="ECO:0000256" key="4">
    <source>
        <dbReference type="ARBA" id="ARBA00022622"/>
    </source>
</evidence>
<dbReference type="GO" id="GO:0009834">
    <property type="term" value="P:plant-type secondary cell wall biogenesis"/>
    <property type="evidence" value="ECO:0007669"/>
    <property type="project" value="UniProtKB-ARBA"/>
</dbReference>
<keyword evidence="5" id="KW-0732">Signal</keyword>
<evidence type="ECO:0000256" key="3">
    <source>
        <dbReference type="ARBA" id="ARBA00022475"/>
    </source>
</evidence>
<evidence type="ECO:0000259" key="11">
    <source>
        <dbReference type="PROSITE" id="PS50213"/>
    </source>
</evidence>
<keyword evidence="6" id="KW-0654">Proteoglycan</keyword>
<dbReference type="SMART" id="SM00554">
    <property type="entry name" value="FAS1"/>
    <property type="match status" value="1"/>
</dbReference>
<keyword evidence="3" id="KW-1003">Cell membrane</keyword>
<comment type="subcellular location">
    <subcellularLocation>
        <location evidence="1">Cell membrane</location>
        <topology evidence="1">Lipid-anchor</topology>
        <topology evidence="1">GPI-anchor</topology>
    </subcellularLocation>
</comment>
<evidence type="ECO:0000256" key="7">
    <source>
        <dbReference type="ARBA" id="ARBA00023136"/>
    </source>
</evidence>
<evidence type="ECO:0000313" key="12">
    <source>
        <dbReference type="EMBL" id="KAJ8503805.1"/>
    </source>
</evidence>
<dbReference type="InterPro" id="IPR045003">
    <property type="entry name" value="FLA_A"/>
</dbReference>
<evidence type="ECO:0000256" key="6">
    <source>
        <dbReference type="ARBA" id="ARBA00022974"/>
    </source>
</evidence>
<evidence type="ECO:0000256" key="1">
    <source>
        <dbReference type="ARBA" id="ARBA00004609"/>
    </source>
</evidence>
<dbReference type="Gene3D" id="2.30.180.10">
    <property type="entry name" value="FAS1 domain"/>
    <property type="match status" value="1"/>
</dbReference>
<dbReference type="Pfam" id="PF02469">
    <property type="entry name" value="Fasciclin"/>
    <property type="match status" value="1"/>
</dbReference>